<protein>
    <submittedName>
        <fullName evidence="2">Tat pathway signal sequence domain protein</fullName>
    </submittedName>
</protein>
<dbReference type="GO" id="GO:0005975">
    <property type="term" value="P:carbohydrate metabolic process"/>
    <property type="evidence" value="ECO:0007669"/>
    <property type="project" value="InterPro"/>
</dbReference>
<dbReference type="PROSITE" id="PS51318">
    <property type="entry name" value="TAT"/>
    <property type="match status" value="1"/>
</dbReference>
<dbReference type="Proteomes" id="UP000316639">
    <property type="component" value="Unassembled WGS sequence"/>
</dbReference>
<evidence type="ECO:0000313" key="2">
    <source>
        <dbReference type="EMBL" id="TWP53279.1"/>
    </source>
</evidence>
<evidence type="ECO:0000259" key="1">
    <source>
        <dbReference type="Pfam" id="PF22124"/>
    </source>
</evidence>
<dbReference type="InterPro" id="IPR012341">
    <property type="entry name" value="6hp_glycosidase-like_sf"/>
</dbReference>
<proteinExistence type="predicted"/>
<evidence type="ECO:0000313" key="3">
    <source>
        <dbReference type="Proteomes" id="UP000316639"/>
    </source>
</evidence>
<keyword evidence="3" id="KW-1185">Reference proteome</keyword>
<dbReference type="InterPro" id="IPR006311">
    <property type="entry name" value="TAT_signal"/>
</dbReference>
<feature type="domain" description="Glycosyl hydrolase family 95 catalytic" evidence="1">
    <location>
        <begin position="284"/>
        <end position="615"/>
    </location>
</feature>
<dbReference type="InterPro" id="IPR054363">
    <property type="entry name" value="GH95_cat"/>
</dbReference>
<dbReference type="Pfam" id="PF22124">
    <property type="entry name" value="Glyco_hydro_95_cat"/>
    <property type="match status" value="1"/>
</dbReference>
<dbReference type="AlphaFoldDB" id="A0A563F035"/>
<dbReference type="PANTHER" id="PTHR31084:SF0">
    <property type="entry name" value="ALPHA-L-FUCOSIDASE 2"/>
    <property type="match status" value="1"/>
</dbReference>
<dbReference type="Gene3D" id="1.50.10.10">
    <property type="match status" value="1"/>
</dbReference>
<dbReference type="RefSeq" id="WP_146349690.1">
    <property type="nucleotide sequence ID" value="NZ_VOBR01000003.1"/>
</dbReference>
<dbReference type="SUPFAM" id="SSF48208">
    <property type="entry name" value="Six-hairpin glycosidases"/>
    <property type="match status" value="1"/>
</dbReference>
<reference evidence="2 3" key="1">
    <citation type="submission" date="2019-07" db="EMBL/GenBank/DDBJ databases">
        <title>Lentzea xizangensis sp. nov., isolated from Qinghai-Tibetan Plateau Soils.</title>
        <authorList>
            <person name="Huang J."/>
        </authorList>
    </citation>
    <scope>NUCLEOTIDE SEQUENCE [LARGE SCALE GENOMIC DNA]</scope>
    <source>
        <strain evidence="2 3">FXJ1.1311</strain>
    </source>
</reference>
<dbReference type="EMBL" id="VOBR01000003">
    <property type="protein sequence ID" value="TWP53279.1"/>
    <property type="molecule type" value="Genomic_DNA"/>
</dbReference>
<dbReference type="GO" id="GO:0004560">
    <property type="term" value="F:alpha-L-fucosidase activity"/>
    <property type="evidence" value="ECO:0007669"/>
    <property type="project" value="TreeGrafter"/>
</dbReference>
<dbReference type="InterPro" id="IPR008928">
    <property type="entry name" value="6-hairpin_glycosidase_sf"/>
</dbReference>
<dbReference type="OrthoDB" id="9816459at2"/>
<name>A0A563F035_9PSEU</name>
<dbReference type="PANTHER" id="PTHR31084">
    <property type="entry name" value="ALPHA-L-FUCOSIDASE 2"/>
    <property type="match status" value="1"/>
</dbReference>
<organism evidence="2 3">
    <name type="scientific">Lentzea tibetensis</name>
    <dbReference type="NCBI Taxonomy" id="2591470"/>
    <lineage>
        <taxon>Bacteria</taxon>
        <taxon>Bacillati</taxon>
        <taxon>Actinomycetota</taxon>
        <taxon>Actinomycetes</taxon>
        <taxon>Pseudonocardiales</taxon>
        <taxon>Pseudonocardiaceae</taxon>
        <taxon>Lentzea</taxon>
    </lineage>
</organism>
<gene>
    <name evidence="2" type="ORF">FKR81_04730</name>
</gene>
<comment type="caution">
    <text evidence="2">The sequence shown here is derived from an EMBL/GenBank/DDBJ whole genome shotgun (WGS) entry which is preliminary data.</text>
</comment>
<sequence length="757" mass="84847">MVEVNRRTLIGGALAGVAGSALLPDLAHARDGFSWKDFIGSSDMIWKKMPTTWFDGPFLGNGFLGSGIYQEPGKNAIRFNVQHSQVQDHRPEFGALFGLARLPIGYFTLEPVGAITAIDLRLDLWNAELVGTITTAAGSLRIRAFIHSRRDVFAVDVQATDGERAFKWVFNPAKAISPRTDPKWNRPPPVGFTDNPPVQLTSSGDVKLAVQPLNAGGEHVTAWREDTRGTRRTLYTTVTWSHPDKTSVRRALQNLRCGSVESMAVQHRMWWHDYYQHSFLSIPDKKLQSFYWIQFYKLASAARKDAPAMATCGPWLENTPWPATWWNLNVQLEYWLIHGSNHLELDAVTHSIDKYRDALVEQVPAEYRHDSAGVPRTTDMTVNNGAGIGNSGYGVGIPGKDVPTPEVGNLAWTMHNVWLSYRHTMDERILRNVLFPLLRRAINYYFHFLTKGADGKLHLPFTFSPEYGVNAADCNYDLSLIRWGCQTLIDSAKTLRINDPLAGKWREVLDTLTPYPVDQNGYMIGAGVPFAKSHRHYSHLLQVYPLYEVTWENAANRQLIETSLNHWISFEGALQGYTFTGAASISAQMLRGDKAEFYLGELMRRYIKPNTMYQESGPVIETPLSAVQSMYDMLCQSWGDVIRVFPAVPASWGDISLDDFRTQGAFLLSASRQGGTTRWVKVHSEAGAPCVLRVAITDPEVRDRYGRPKRFTVLPNGDLRIDLRRGETAVVHKRGDRPDLNVGPVIGAPAAPWGLPV</sequence>
<accession>A0A563F035</accession>